<dbReference type="GO" id="GO:0015297">
    <property type="term" value="F:antiporter activity"/>
    <property type="evidence" value="ECO:0007669"/>
    <property type="project" value="InterPro"/>
</dbReference>
<feature type="transmembrane region" description="Helical" evidence="7">
    <location>
        <begin position="259"/>
        <end position="283"/>
    </location>
</feature>
<dbReference type="InterPro" id="IPR002528">
    <property type="entry name" value="MATE_fam"/>
</dbReference>
<feature type="transmembrane region" description="Helical" evidence="7">
    <location>
        <begin position="158"/>
        <end position="176"/>
    </location>
</feature>
<feature type="transmembrane region" description="Helical" evidence="7">
    <location>
        <begin position="683"/>
        <end position="703"/>
    </location>
</feature>
<comment type="caution">
    <text evidence="8">The sequence shown here is derived from an EMBL/GenBank/DDBJ whole genome shotgun (WGS) entry which is preliminary data.</text>
</comment>
<sequence>MDNGLEERLVAAEEEEVDQSGDPRLRRRIWNEFKMIWRITFPSMVARMTSFGLILATQSFLGHVSEIDLATFALVQSIFLRFVNGILLGMSSATETLCGQAFGAKQYHMMGIYLQRSWIVDLVTATIFVPIFVFATPILKLLGQEESIAETGGRMSLWFIPFLYYFVFSLTIQMYLQAQLKNMIVGWLSTASFLFDVLLAWIFVYKFGWGVNGAMAAMNIGAWLMVIGEFVYIFGGWCPNSWKGFSKAAFVDIMPVIKLSISSGVMLCLELWYNSILVLLAGYMKNATVSISAFSICLNVSAFQFMFCLGFLSASCVRVSNELGRGNAKAAKFSVIVILTTSTLLGIIFFILCLLFGREISYLFSTNEEIAESVSSLSVLLAFSMLLNSIQPVLSGVAIGAGFQSVVAYVNLGCYYVIGVPIGIVLGYVADFGIKGLWVGMLGGIVMQTIILAYIVWRTDWDDQHMISKAFSGKQSISTSQQMVFDIVRRIQSMISSSMTKNGKSLEVFLNLTRSYEMVDYNTFLDFVLSIMFLNNYNKLKLKEGLESTTSQPRIVFLCFWCYRTMDNGLEERLVAAAEEEEDQPGDLRLRRRIWNEFKMIWRITFPSMVARMTSFGIILATQSFLGHVSEIDLATFALVQSIFILFVNGILLGMSSATETLCGQAYGAKQYHMMGIYLQRSWIVDLVTAMIFMPIFVSATPILKLLGQEESIAEAGGRMSLWFIPFLYYYVFSLTIQMYLQAQLKNMIVGWLSTASFLLDVLLAWIFVYKFGWGVNGAMAAMNIGAWLMVIGEFVYIFGGWCPNSWKGFSKAAFVVIMPVIKLSISSGVMLW</sequence>
<evidence type="ECO:0000313" key="8">
    <source>
        <dbReference type="EMBL" id="TXG66458.1"/>
    </source>
</evidence>
<evidence type="ECO:0000256" key="5">
    <source>
        <dbReference type="ARBA" id="ARBA00022989"/>
    </source>
</evidence>
<feature type="transmembrane region" description="Helical" evidence="7">
    <location>
        <begin position="118"/>
        <end position="138"/>
    </location>
</feature>
<evidence type="ECO:0000256" key="6">
    <source>
        <dbReference type="ARBA" id="ARBA00023136"/>
    </source>
</evidence>
<keyword evidence="3" id="KW-0813">Transport</keyword>
<feature type="transmembrane region" description="Helical" evidence="7">
    <location>
        <begin position="377"/>
        <end position="399"/>
    </location>
</feature>
<feature type="transmembrane region" description="Helical" evidence="7">
    <location>
        <begin position="436"/>
        <end position="457"/>
    </location>
</feature>
<dbReference type="EMBL" id="VAHF01000003">
    <property type="protein sequence ID" value="TXG66458.1"/>
    <property type="molecule type" value="Genomic_DNA"/>
</dbReference>
<feature type="transmembrane region" description="Helical" evidence="7">
    <location>
        <begin position="814"/>
        <end position="832"/>
    </location>
</feature>
<accession>A0A5C7IBC7</accession>
<feature type="transmembrane region" description="Helical" evidence="7">
    <location>
        <begin position="183"/>
        <end position="204"/>
    </location>
</feature>
<feature type="transmembrane region" description="Helical" evidence="7">
    <location>
        <begin position="35"/>
        <end position="57"/>
    </location>
</feature>
<dbReference type="OrthoDB" id="2126698at2759"/>
<organism evidence="8 9">
    <name type="scientific">Acer yangbiense</name>
    <dbReference type="NCBI Taxonomy" id="1000413"/>
    <lineage>
        <taxon>Eukaryota</taxon>
        <taxon>Viridiplantae</taxon>
        <taxon>Streptophyta</taxon>
        <taxon>Embryophyta</taxon>
        <taxon>Tracheophyta</taxon>
        <taxon>Spermatophyta</taxon>
        <taxon>Magnoliopsida</taxon>
        <taxon>eudicotyledons</taxon>
        <taxon>Gunneridae</taxon>
        <taxon>Pentapetalae</taxon>
        <taxon>rosids</taxon>
        <taxon>malvids</taxon>
        <taxon>Sapindales</taxon>
        <taxon>Sapindaceae</taxon>
        <taxon>Hippocastanoideae</taxon>
        <taxon>Acereae</taxon>
        <taxon>Acer</taxon>
    </lineage>
</organism>
<feature type="transmembrane region" description="Helical" evidence="7">
    <location>
        <begin position="289"/>
        <end position="312"/>
    </location>
</feature>
<evidence type="ECO:0000256" key="4">
    <source>
        <dbReference type="ARBA" id="ARBA00022692"/>
    </source>
</evidence>
<dbReference type="GO" id="GO:1990961">
    <property type="term" value="P:xenobiotic detoxification by transmembrane export across the plasma membrane"/>
    <property type="evidence" value="ECO:0007669"/>
    <property type="project" value="InterPro"/>
</dbReference>
<dbReference type="NCBIfam" id="TIGR00797">
    <property type="entry name" value="matE"/>
    <property type="match status" value="1"/>
</dbReference>
<dbReference type="GO" id="GO:0042910">
    <property type="term" value="F:xenobiotic transmembrane transporter activity"/>
    <property type="evidence" value="ECO:0007669"/>
    <property type="project" value="InterPro"/>
</dbReference>
<feature type="transmembrane region" description="Helical" evidence="7">
    <location>
        <begin position="216"/>
        <end position="238"/>
    </location>
</feature>
<evidence type="ECO:0000256" key="3">
    <source>
        <dbReference type="ARBA" id="ARBA00022448"/>
    </source>
</evidence>
<feature type="transmembrane region" description="Helical" evidence="7">
    <location>
        <begin position="600"/>
        <end position="622"/>
    </location>
</feature>
<name>A0A5C7IBC7_9ROSI</name>
<feature type="transmembrane region" description="Helical" evidence="7">
    <location>
        <begin position="333"/>
        <end position="357"/>
    </location>
</feature>
<feature type="transmembrane region" description="Helical" evidence="7">
    <location>
        <begin position="748"/>
        <end position="769"/>
    </location>
</feature>
<evidence type="ECO:0000313" key="9">
    <source>
        <dbReference type="Proteomes" id="UP000323000"/>
    </source>
</evidence>
<feature type="transmembrane region" description="Helical" evidence="7">
    <location>
        <begin position="69"/>
        <end position="90"/>
    </location>
</feature>
<dbReference type="GO" id="GO:0016020">
    <property type="term" value="C:membrane"/>
    <property type="evidence" value="ECO:0007669"/>
    <property type="project" value="UniProtKB-SubCell"/>
</dbReference>
<keyword evidence="5 7" id="KW-1133">Transmembrane helix</keyword>
<comment type="subcellular location">
    <subcellularLocation>
        <location evidence="1">Membrane</location>
        <topology evidence="1">Multi-pass membrane protein</topology>
    </subcellularLocation>
</comment>
<evidence type="ECO:0000256" key="2">
    <source>
        <dbReference type="ARBA" id="ARBA00010199"/>
    </source>
</evidence>
<dbReference type="CDD" id="cd13132">
    <property type="entry name" value="MATE_eukaryotic"/>
    <property type="match status" value="1"/>
</dbReference>
<evidence type="ECO:0000256" key="1">
    <source>
        <dbReference type="ARBA" id="ARBA00004141"/>
    </source>
</evidence>
<feature type="transmembrane region" description="Helical" evidence="7">
    <location>
        <begin position="723"/>
        <end position="741"/>
    </location>
</feature>
<feature type="transmembrane region" description="Helical" evidence="7">
    <location>
        <begin position="634"/>
        <end position="655"/>
    </location>
</feature>
<protein>
    <recommendedName>
        <fullName evidence="7">Protein DETOXIFICATION</fullName>
    </recommendedName>
    <alternativeName>
        <fullName evidence="7">Multidrug and toxic compound extrusion protein</fullName>
    </alternativeName>
</protein>
<dbReference type="Pfam" id="PF01554">
    <property type="entry name" value="MatE"/>
    <property type="match status" value="3"/>
</dbReference>
<proteinExistence type="inferred from homology"/>
<feature type="transmembrane region" description="Helical" evidence="7">
    <location>
        <begin position="406"/>
        <end position="430"/>
    </location>
</feature>
<dbReference type="AlphaFoldDB" id="A0A5C7IBC7"/>
<dbReference type="InterPro" id="IPR045069">
    <property type="entry name" value="MATE_euk"/>
</dbReference>
<keyword evidence="9" id="KW-1185">Reference proteome</keyword>
<dbReference type="PANTHER" id="PTHR11206">
    <property type="entry name" value="MULTIDRUG RESISTANCE PROTEIN"/>
    <property type="match status" value="1"/>
</dbReference>
<comment type="similarity">
    <text evidence="2 7">Belongs to the multi antimicrobial extrusion (MATE) (TC 2.A.66.1) family.</text>
</comment>
<gene>
    <name evidence="8" type="ORF">EZV62_007733</name>
</gene>
<keyword evidence="6 7" id="KW-0472">Membrane</keyword>
<keyword evidence="4 7" id="KW-0812">Transmembrane</keyword>
<feature type="transmembrane region" description="Helical" evidence="7">
    <location>
        <begin position="781"/>
        <end position="802"/>
    </location>
</feature>
<evidence type="ECO:0000256" key="7">
    <source>
        <dbReference type="RuleBase" id="RU004914"/>
    </source>
</evidence>
<reference evidence="9" key="1">
    <citation type="journal article" date="2019" name="Gigascience">
        <title>De novo genome assembly of the endangered Acer yangbiense, a plant species with extremely small populations endemic to Yunnan Province, China.</title>
        <authorList>
            <person name="Yang J."/>
            <person name="Wariss H.M."/>
            <person name="Tao L."/>
            <person name="Zhang R."/>
            <person name="Yun Q."/>
            <person name="Hollingsworth P."/>
            <person name="Dao Z."/>
            <person name="Luo G."/>
            <person name="Guo H."/>
            <person name="Ma Y."/>
            <person name="Sun W."/>
        </authorList>
    </citation>
    <scope>NUCLEOTIDE SEQUENCE [LARGE SCALE GENOMIC DNA]</scope>
    <source>
        <strain evidence="9">cv. Malutang</strain>
    </source>
</reference>
<dbReference type="Proteomes" id="UP000323000">
    <property type="component" value="Chromosome 3"/>
</dbReference>